<reference evidence="1" key="1">
    <citation type="submission" date="2022-03" db="EMBL/GenBank/DDBJ databases">
        <title>Genomic analyses of argali, domestic sheep and their hybrids provide insights into chromosomal evolution, heterosis and genetic basis of agronomic traits.</title>
        <authorList>
            <person name="Li M."/>
        </authorList>
    </citation>
    <scope>NUCLEOTIDE SEQUENCE</scope>
    <source>
        <strain evidence="1">CAU-MHL-2022a</strain>
        <tissue evidence="1">Skin</tissue>
    </source>
</reference>
<proteinExistence type="predicted"/>
<sequence>MRGDCESLQPTDLELPTPRVWMGTEDLRIHQLLWVAEDAKGQAVERHNVGRCILSFLSEAELAQDLNRKPTTEKLSKNQQVVYVPHDEVKNSTHADDSLSFALSLAFLFVLIQNATSTS</sequence>
<gene>
    <name evidence="1" type="ORF">MG293_017784</name>
</gene>
<accession>A0AAD4TUJ0</accession>
<keyword evidence="2" id="KW-1185">Reference proteome</keyword>
<organism evidence="1 2">
    <name type="scientific">Ovis ammon polii</name>
    <dbReference type="NCBI Taxonomy" id="230172"/>
    <lineage>
        <taxon>Eukaryota</taxon>
        <taxon>Metazoa</taxon>
        <taxon>Chordata</taxon>
        <taxon>Craniata</taxon>
        <taxon>Vertebrata</taxon>
        <taxon>Euteleostomi</taxon>
        <taxon>Mammalia</taxon>
        <taxon>Eutheria</taxon>
        <taxon>Laurasiatheria</taxon>
        <taxon>Artiodactyla</taxon>
        <taxon>Ruminantia</taxon>
        <taxon>Pecora</taxon>
        <taxon>Bovidae</taxon>
        <taxon>Caprinae</taxon>
        <taxon>Ovis</taxon>
    </lineage>
</organism>
<comment type="caution">
    <text evidence="1">The sequence shown here is derived from an EMBL/GenBank/DDBJ whole genome shotgun (WGS) entry which is preliminary data.</text>
</comment>
<dbReference type="Proteomes" id="UP001214576">
    <property type="component" value="Unassembled WGS sequence"/>
</dbReference>
<dbReference type="AlphaFoldDB" id="A0AAD4TUJ0"/>
<evidence type="ECO:0000313" key="2">
    <source>
        <dbReference type="Proteomes" id="UP001214576"/>
    </source>
</evidence>
<name>A0AAD4TUJ0_OVIAM</name>
<dbReference type="EMBL" id="JAKZEL010000022">
    <property type="protein sequence ID" value="KAI4532519.1"/>
    <property type="molecule type" value="Genomic_DNA"/>
</dbReference>
<protein>
    <submittedName>
        <fullName evidence="1">Uncharacterized protein</fullName>
    </submittedName>
</protein>
<evidence type="ECO:0000313" key="1">
    <source>
        <dbReference type="EMBL" id="KAI4532519.1"/>
    </source>
</evidence>